<accession>A0ABR7LSE0</accession>
<dbReference type="EMBL" id="JABVEC010000012">
    <property type="protein sequence ID" value="MBC6467395.1"/>
    <property type="molecule type" value="Genomic_DNA"/>
</dbReference>
<dbReference type="Proteomes" id="UP000805614">
    <property type="component" value="Unassembled WGS sequence"/>
</dbReference>
<gene>
    <name evidence="3" type="ORF">HKK74_18115</name>
</gene>
<keyword evidence="4" id="KW-1185">Reference proteome</keyword>
<evidence type="ECO:0000313" key="3">
    <source>
        <dbReference type="EMBL" id="MBC6467395.1"/>
    </source>
</evidence>
<dbReference type="RefSeq" id="WP_187244391.1">
    <property type="nucleotide sequence ID" value="NZ_BAAAOK010000005.1"/>
</dbReference>
<evidence type="ECO:0000313" key="4">
    <source>
        <dbReference type="Proteomes" id="UP000805614"/>
    </source>
</evidence>
<comment type="similarity">
    <text evidence="1">Belongs to the AHA1 family.</text>
</comment>
<evidence type="ECO:0000259" key="2">
    <source>
        <dbReference type="Pfam" id="PF08327"/>
    </source>
</evidence>
<dbReference type="Gene3D" id="3.30.530.20">
    <property type="match status" value="1"/>
</dbReference>
<dbReference type="InterPro" id="IPR013538">
    <property type="entry name" value="ASHA1/2-like_C"/>
</dbReference>
<name>A0ABR7LSE0_9ACTN</name>
<protein>
    <submittedName>
        <fullName evidence="3">SRPBCC domain-containing protein</fullName>
    </submittedName>
</protein>
<dbReference type="SUPFAM" id="SSF55961">
    <property type="entry name" value="Bet v1-like"/>
    <property type="match status" value="1"/>
</dbReference>
<dbReference type="Pfam" id="PF08327">
    <property type="entry name" value="AHSA1"/>
    <property type="match status" value="1"/>
</dbReference>
<comment type="caution">
    <text evidence="3">The sequence shown here is derived from an EMBL/GenBank/DDBJ whole genome shotgun (WGS) entry which is preliminary data.</text>
</comment>
<proteinExistence type="inferred from homology"/>
<evidence type="ECO:0000256" key="1">
    <source>
        <dbReference type="ARBA" id="ARBA00006817"/>
    </source>
</evidence>
<sequence length="154" mass="17938">MIEADQERTFHMFVRRLAAWWPMETRAITSGTDMDELRVEEWVGGRIYQVHDLGGEHDWGHVTSWNPPDSFSFTWKIVPDPEFTEVDLHFRRLGPVLTRVVVEHHGWERMSTALLDRYTKYAGGWQAALRRFAAMFEGGPRVMRSVSDDSESRG</sequence>
<dbReference type="InterPro" id="IPR023393">
    <property type="entry name" value="START-like_dom_sf"/>
</dbReference>
<feature type="domain" description="Activator of Hsp90 ATPase homologue 1/2-like C-terminal" evidence="2">
    <location>
        <begin position="5"/>
        <end position="137"/>
    </location>
</feature>
<organism evidence="3 4">
    <name type="scientific">Actinomadura alba</name>
    <dbReference type="NCBI Taxonomy" id="406431"/>
    <lineage>
        <taxon>Bacteria</taxon>
        <taxon>Bacillati</taxon>
        <taxon>Actinomycetota</taxon>
        <taxon>Actinomycetes</taxon>
        <taxon>Streptosporangiales</taxon>
        <taxon>Thermomonosporaceae</taxon>
        <taxon>Actinomadura</taxon>
    </lineage>
</organism>
<reference evidence="3 4" key="1">
    <citation type="submission" date="2020-06" db="EMBL/GenBank/DDBJ databases">
        <title>Actinomadura xiongansis sp. nov., isolated from soil of Baiyangdian.</title>
        <authorList>
            <person name="Zhang X."/>
        </authorList>
    </citation>
    <scope>NUCLEOTIDE SEQUENCE [LARGE SCALE GENOMIC DNA]</scope>
    <source>
        <strain evidence="3 4">HBUM206468</strain>
    </source>
</reference>